<evidence type="ECO:0000313" key="4">
    <source>
        <dbReference type="EMBL" id="KAK0754993.1"/>
    </source>
</evidence>
<feature type="region of interest" description="Disordered" evidence="2">
    <location>
        <begin position="72"/>
        <end position="113"/>
    </location>
</feature>
<sequence>MAMAHDDPFEDLLNLEEKFYQDGYRQGQEDGVKAGRAEGRGLGLEKGYQKFFESGRLFGRAIVWANRLPSAAKPSQQTKGPETAQHALVTATPAQSQETQGHEQYQLPPLPNNPRLEKHITVLYALAETESLSTENTDEAVNDFDDRLKRAQGKAKIIERMVGEVSGKSSHAPESLGPNKTKLDM</sequence>
<dbReference type="Pfam" id="PF09811">
    <property type="entry name" value="Yae1_N"/>
    <property type="match status" value="1"/>
</dbReference>
<evidence type="ECO:0000313" key="5">
    <source>
        <dbReference type="Proteomes" id="UP001172155"/>
    </source>
</evidence>
<accession>A0AA40KDC4</accession>
<proteinExistence type="inferred from homology"/>
<evidence type="ECO:0000256" key="1">
    <source>
        <dbReference type="ARBA" id="ARBA00038090"/>
    </source>
</evidence>
<feature type="region of interest" description="Disordered" evidence="2">
    <location>
        <begin position="162"/>
        <end position="185"/>
    </location>
</feature>
<dbReference type="AlphaFoldDB" id="A0AA40KDC4"/>
<dbReference type="InterPro" id="IPR019191">
    <property type="entry name" value="Essential_protein_Yae1_N"/>
</dbReference>
<comment type="similarity">
    <text evidence="1">Belongs to the LTO1 family.</text>
</comment>
<comment type="caution">
    <text evidence="4">The sequence shown here is derived from an EMBL/GenBank/DDBJ whole genome shotgun (WGS) entry which is preliminary data.</text>
</comment>
<evidence type="ECO:0000256" key="2">
    <source>
        <dbReference type="SAM" id="MobiDB-lite"/>
    </source>
</evidence>
<organism evidence="4 5">
    <name type="scientific">Schizothecium vesticola</name>
    <dbReference type="NCBI Taxonomy" id="314040"/>
    <lineage>
        <taxon>Eukaryota</taxon>
        <taxon>Fungi</taxon>
        <taxon>Dikarya</taxon>
        <taxon>Ascomycota</taxon>
        <taxon>Pezizomycotina</taxon>
        <taxon>Sordariomycetes</taxon>
        <taxon>Sordariomycetidae</taxon>
        <taxon>Sordariales</taxon>
        <taxon>Schizotheciaceae</taxon>
        <taxon>Schizothecium</taxon>
    </lineage>
</organism>
<feature type="domain" description="Essential protein Yae1 N-terminal" evidence="3">
    <location>
        <begin position="23"/>
        <end position="61"/>
    </location>
</feature>
<protein>
    <recommendedName>
        <fullName evidence="3">Essential protein Yae1 N-terminal domain-containing protein</fullName>
    </recommendedName>
</protein>
<keyword evidence="5" id="KW-1185">Reference proteome</keyword>
<dbReference type="PANTHER" id="PTHR28532:SF1">
    <property type="entry name" value="ORAL CANCER OVEREXPRESSED 1"/>
    <property type="match status" value="1"/>
</dbReference>
<dbReference type="Proteomes" id="UP001172155">
    <property type="component" value="Unassembled WGS sequence"/>
</dbReference>
<feature type="compositionally biased region" description="Polar residues" evidence="2">
    <location>
        <begin position="92"/>
        <end position="103"/>
    </location>
</feature>
<name>A0AA40KDC4_9PEZI</name>
<reference evidence="4" key="1">
    <citation type="submission" date="2023-06" db="EMBL/GenBank/DDBJ databases">
        <title>Genome-scale phylogeny and comparative genomics of the fungal order Sordariales.</title>
        <authorList>
            <consortium name="Lawrence Berkeley National Laboratory"/>
            <person name="Hensen N."/>
            <person name="Bonometti L."/>
            <person name="Westerberg I."/>
            <person name="Brannstrom I.O."/>
            <person name="Guillou S."/>
            <person name="Cros-Aarteil S."/>
            <person name="Calhoun S."/>
            <person name="Haridas S."/>
            <person name="Kuo A."/>
            <person name="Mondo S."/>
            <person name="Pangilinan J."/>
            <person name="Riley R."/>
            <person name="LaButti K."/>
            <person name="Andreopoulos B."/>
            <person name="Lipzen A."/>
            <person name="Chen C."/>
            <person name="Yanf M."/>
            <person name="Daum C."/>
            <person name="Ng V."/>
            <person name="Clum A."/>
            <person name="Steindorff A."/>
            <person name="Ohm R."/>
            <person name="Martin F."/>
            <person name="Silar P."/>
            <person name="Natvig D."/>
            <person name="Lalanne C."/>
            <person name="Gautier V."/>
            <person name="Ament-velasquez S.L."/>
            <person name="Kruys A."/>
            <person name="Hutchinson M.I."/>
            <person name="Powell A.J."/>
            <person name="Barry K."/>
            <person name="Miller A.N."/>
            <person name="Grigoriev I.V."/>
            <person name="Debuchy R."/>
            <person name="Gladieux P."/>
            <person name="Thoren M.H."/>
            <person name="Johannesson H."/>
        </authorList>
    </citation>
    <scope>NUCLEOTIDE SEQUENCE</scope>
    <source>
        <strain evidence="4">SMH3187-1</strain>
    </source>
</reference>
<evidence type="ECO:0000259" key="3">
    <source>
        <dbReference type="Pfam" id="PF09811"/>
    </source>
</evidence>
<dbReference type="EMBL" id="JAUKUD010000001">
    <property type="protein sequence ID" value="KAK0754993.1"/>
    <property type="molecule type" value="Genomic_DNA"/>
</dbReference>
<dbReference type="InterPro" id="IPR052436">
    <property type="entry name" value="LTO1_adapter"/>
</dbReference>
<gene>
    <name evidence="4" type="ORF">B0T18DRAFT_50337</name>
</gene>
<dbReference type="PANTHER" id="PTHR28532">
    <property type="entry name" value="GEO13458P1"/>
    <property type="match status" value="1"/>
</dbReference>